<dbReference type="GO" id="GO:0031593">
    <property type="term" value="F:polyubiquitin modification-dependent protein binding"/>
    <property type="evidence" value="ECO:0007669"/>
    <property type="project" value="TreeGrafter"/>
</dbReference>
<dbReference type="GO" id="GO:0005829">
    <property type="term" value="C:cytosol"/>
    <property type="evidence" value="ECO:0007669"/>
    <property type="project" value="TreeGrafter"/>
</dbReference>
<evidence type="ECO:0000313" key="3">
    <source>
        <dbReference type="Proteomes" id="UP000325440"/>
    </source>
</evidence>
<dbReference type="SMART" id="SM00213">
    <property type="entry name" value="UBQ"/>
    <property type="match status" value="1"/>
</dbReference>
<dbReference type="Gene3D" id="3.10.20.90">
    <property type="entry name" value="Phosphatidylinositol 3-kinase Catalytic Subunit, Chain A, domain 1"/>
    <property type="match status" value="1"/>
</dbReference>
<reference evidence="2 3" key="1">
    <citation type="submission" date="2019-08" db="EMBL/GenBank/DDBJ databases">
        <authorList>
            <person name="Alioto T."/>
            <person name="Alioto T."/>
            <person name="Gomez Garrido J."/>
        </authorList>
    </citation>
    <scope>NUCLEOTIDE SEQUENCE [LARGE SCALE GENOMIC DNA]</scope>
</reference>
<evidence type="ECO:0000259" key="1">
    <source>
        <dbReference type="PROSITE" id="PS50053"/>
    </source>
</evidence>
<keyword evidence="3" id="KW-1185">Reference proteome</keyword>
<dbReference type="PANTHER" id="PTHR10621">
    <property type="entry name" value="UV EXCISION REPAIR PROTEIN RAD23"/>
    <property type="match status" value="1"/>
</dbReference>
<evidence type="ECO:0000313" key="2">
    <source>
        <dbReference type="EMBL" id="VVC42015.1"/>
    </source>
</evidence>
<dbReference type="InterPro" id="IPR029071">
    <property type="entry name" value="Ubiquitin-like_domsf"/>
</dbReference>
<dbReference type="EMBL" id="CABPRJ010001934">
    <property type="protein sequence ID" value="VVC42015.1"/>
    <property type="molecule type" value="Genomic_DNA"/>
</dbReference>
<dbReference type="PROSITE" id="PS50053">
    <property type="entry name" value="UBIQUITIN_2"/>
    <property type="match status" value="1"/>
</dbReference>
<dbReference type="PANTHER" id="PTHR10621:SF0">
    <property type="entry name" value="UV EXCISION REPAIR PROTEIN RAD23"/>
    <property type="match status" value="1"/>
</dbReference>
<dbReference type="GO" id="GO:0043161">
    <property type="term" value="P:proteasome-mediated ubiquitin-dependent protein catabolic process"/>
    <property type="evidence" value="ECO:0007669"/>
    <property type="project" value="TreeGrafter"/>
</dbReference>
<accession>A0A5E4NB03</accession>
<name>A0A5E4NB03_9HEMI</name>
<dbReference type="OrthoDB" id="417450at2759"/>
<gene>
    <name evidence="2" type="ORF">CINCED_3A002121</name>
</gene>
<dbReference type="Proteomes" id="UP000325440">
    <property type="component" value="Unassembled WGS sequence"/>
</dbReference>
<dbReference type="InterPro" id="IPR000626">
    <property type="entry name" value="Ubiquitin-like_dom"/>
</dbReference>
<sequence>MLDTAQLYELQLSSTDTVQDIKDKILANEKILCDYQKSMILKSGGLEKNVNMEDVVFHLSPTKLKMKIVAKRMTGKLFSVDVNPKDTVKDLKERIHAQEEKLEGKTNLINNHNNCMLENDRTVSYYRIEKDNDVEFIIQLGRKIPKFN</sequence>
<dbReference type="CDD" id="cd17039">
    <property type="entry name" value="Ubl_ubiquitin_like"/>
    <property type="match status" value="1"/>
</dbReference>
<feature type="domain" description="Ubiquitin-like" evidence="1">
    <location>
        <begin position="66"/>
        <end position="139"/>
    </location>
</feature>
<dbReference type="GO" id="GO:0043130">
    <property type="term" value="F:ubiquitin binding"/>
    <property type="evidence" value="ECO:0007669"/>
    <property type="project" value="TreeGrafter"/>
</dbReference>
<protein>
    <submittedName>
        <fullName evidence="2">Ubiquitin-related domain,Ubiquitin domain</fullName>
    </submittedName>
</protein>
<dbReference type="AlphaFoldDB" id="A0A5E4NB03"/>
<dbReference type="GO" id="GO:0005654">
    <property type="term" value="C:nucleoplasm"/>
    <property type="evidence" value="ECO:0007669"/>
    <property type="project" value="TreeGrafter"/>
</dbReference>
<organism evidence="2 3">
    <name type="scientific">Cinara cedri</name>
    <dbReference type="NCBI Taxonomy" id="506608"/>
    <lineage>
        <taxon>Eukaryota</taxon>
        <taxon>Metazoa</taxon>
        <taxon>Ecdysozoa</taxon>
        <taxon>Arthropoda</taxon>
        <taxon>Hexapoda</taxon>
        <taxon>Insecta</taxon>
        <taxon>Pterygota</taxon>
        <taxon>Neoptera</taxon>
        <taxon>Paraneoptera</taxon>
        <taxon>Hemiptera</taxon>
        <taxon>Sternorrhyncha</taxon>
        <taxon>Aphidomorpha</taxon>
        <taxon>Aphidoidea</taxon>
        <taxon>Aphididae</taxon>
        <taxon>Lachninae</taxon>
        <taxon>Cinara</taxon>
    </lineage>
</organism>
<dbReference type="Pfam" id="PF00240">
    <property type="entry name" value="ubiquitin"/>
    <property type="match status" value="1"/>
</dbReference>
<dbReference type="GO" id="GO:0070628">
    <property type="term" value="F:proteasome binding"/>
    <property type="evidence" value="ECO:0007669"/>
    <property type="project" value="TreeGrafter"/>
</dbReference>
<dbReference type="SUPFAM" id="SSF54236">
    <property type="entry name" value="Ubiquitin-like"/>
    <property type="match status" value="1"/>
</dbReference>
<proteinExistence type="predicted"/>